<dbReference type="Proteomes" id="UP000034228">
    <property type="component" value="Unassembled WGS sequence"/>
</dbReference>
<keyword evidence="2" id="KW-0645">Protease</keyword>
<dbReference type="InterPro" id="IPR029058">
    <property type="entry name" value="AB_hydrolase_fold"/>
</dbReference>
<reference evidence="5 6" key="1">
    <citation type="submission" date="2015-03" db="EMBL/GenBank/DDBJ databases">
        <title>Draft genome sequences of two protease-producing strains of Arsukibacterium isolated from two cold and alkaline environments.</title>
        <authorList>
            <person name="Lylloff J.E."/>
            <person name="Skov L.B."/>
            <person name="Jepsen M."/>
            <person name="Hallin P.F."/>
            <person name="Sorensen S.J."/>
            <person name="Stougaard P."/>
            <person name="Glaring M.A."/>
        </authorList>
    </citation>
    <scope>NUCLEOTIDE SEQUENCE [LARGE SCALE GENOMIC DNA]</scope>
    <source>
        <strain evidence="5 6">GCM72</strain>
    </source>
</reference>
<dbReference type="InterPro" id="IPR001375">
    <property type="entry name" value="Peptidase_S9_cat"/>
</dbReference>
<comment type="caution">
    <text evidence="5">The sequence shown here is derived from an EMBL/GenBank/DDBJ whole genome shotgun (WGS) entry which is preliminary data.</text>
</comment>
<dbReference type="Pfam" id="PF00326">
    <property type="entry name" value="Peptidase_S9"/>
    <property type="match status" value="1"/>
</dbReference>
<dbReference type="SUPFAM" id="SSF53474">
    <property type="entry name" value="alpha/beta-Hydrolases"/>
    <property type="match status" value="1"/>
</dbReference>
<evidence type="ECO:0000313" key="6">
    <source>
        <dbReference type="Proteomes" id="UP000034228"/>
    </source>
</evidence>
<dbReference type="OrthoDB" id="5800347at2"/>
<gene>
    <name evidence="5" type="ORF">WG68_14160</name>
</gene>
<dbReference type="Gene3D" id="3.40.50.1820">
    <property type="entry name" value="alpha/beta hydrolase"/>
    <property type="match status" value="1"/>
</dbReference>
<dbReference type="EMBL" id="LAHO01000014">
    <property type="protein sequence ID" value="KKO44758.1"/>
    <property type="molecule type" value="Genomic_DNA"/>
</dbReference>
<dbReference type="PATRIC" id="fig|336831.14.peg.1458"/>
<evidence type="ECO:0000256" key="2">
    <source>
        <dbReference type="ARBA" id="ARBA00022825"/>
    </source>
</evidence>
<feature type="signal peptide" evidence="3">
    <location>
        <begin position="1"/>
        <end position="20"/>
    </location>
</feature>
<protein>
    <submittedName>
        <fullName evidence="5">Peptidase S9</fullName>
    </submittedName>
</protein>
<dbReference type="GO" id="GO:0006508">
    <property type="term" value="P:proteolysis"/>
    <property type="evidence" value="ECO:0007669"/>
    <property type="project" value="InterPro"/>
</dbReference>
<keyword evidence="2" id="KW-0720">Serine protease</keyword>
<dbReference type="PANTHER" id="PTHR42776">
    <property type="entry name" value="SERINE PEPTIDASE S9 FAMILY MEMBER"/>
    <property type="match status" value="1"/>
</dbReference>
<keyword evidence="6" id="KW-1185">Reference proteome</keyword>
<dbReference type="Pfam" id="PF07676">
    <property type="entry name" value="PD40"/>
    <property type="match status" value="1"/>
</dbReference>
<organism evidence="5 6">
    <name type="scientific">Arsukibacterium ikkense</name>
    <dbReference type="NCBI Taxonomy" id="336831"/>
    <lineage>
        <taxon>Bacteria</taxon>
        <taxon>Pseudomonadati</taxon>
        <taxon>Pseudomonadota</taxon>
        <taxon>Gammaproteobacteria</taxon>
        <taxon>Chromatiales</taxon>
        <taxon>Chromatiaceae</taxon>
        <taxon>Arsukibacterium</taxon>
    </lineage>
</organism>
<dbReference type="STRING" id="336831.WG68_14160"/>
<dbReference type="InterPro" id="IPR011659">
    <property type="entry name" value="WD40"/>
</dbReference>
<evidence type="ECO:0000256" key="1">
    <source>
        <dbReference type="ARBA" id="ARBA00022801"/>
    </source>
</evidence>
<dbReference type="AlphaFoldDB" id="A0A0M2V6H1"/>
<dbReference type="PANTHER" id="PTHR42776:SF27">
    <property type="entry name" value="DIPEPTIDYL PEPTIDASE FAMILY MEMBER 6"/>
    <property type="match status" value="1"/>
</dbReference>
<name>A0A0M2V6H1_9GAMM</name>
<evidence type="ECO:0000256" key="3">
    <source>
        <dbReference type="SAM" id="SignalP"/>
    </source>
</evidence>
<feature type="domain" description="Peptidase S9 prolyl oligopeptidase catalytic" evidence="4">
    <location>
        <begin position="450"/>
        <end position="654"/>
    </location>
</feature>
<dbReference type="GO" id="GO:0004252">
    <property type="term" value="F:serine-type endopeptidase activity"/>
    <property type="evidence" value="ECO:0007669"/>
    <property type="project" value="TreeGrafter"/>
</dbReference>
<evidence type="ECO:0000313" key="5">
    <source>
        <dbReference type="EMBL" id="KKO44758.1"/>
    </source>
</evidence>
<dbReference type="Gene3D" id="2.120.10.30">
    <property type="entry name" value="TolB, C-terminal domain"/>
    <property type="match status" value="2"/>
</dbReference>
<feature type="chain" id="PRO_5005644370" evidence="3">
    <location>
        <begin position="21"/>
        <end position="690"/>
    </location>
</feature>
<proteinExistence type="predicted"/>
<keyword evidence="1" id="KW-0378">Hydrolase</keyword>
<sequence length="690" mass="76348">MLRAKVVLVGLALCSTALLANPISLEQTVSVQSVTELAISNDGKHTAFVRNRPRNPYREDDGSSYRELFMVNEQGQQTPFITGDIRLGNLKFSPDNRQLYFVSKRAKDKFASLYKIAVNGGEAVQVLSHSSAIARYDISQDGRKLAFLAKPAEPKAKAELSKKGFKAEVYEEDLQLSQLWLTDLTAAELKPQLISIDANVLSLSFAPDNKHLLIRTAPTALIDDDYMASQYQLVDLSGKTVQHFATAGKLDKAAFSPDGSKVALIGSEDIHDPSAGRLLLADVGSGNITELLPNYMGHVQDFAWRSNTELDYLGHVGTEAEIGRLNVRNAKRSSLVKAGNGIITRLEVATNSPQARVLLNKPEHPTEVYALHNRGALHRLTDSNPWLAGISMPKQQTIRHQARDGLELEGILIYPLHYVKGKQYPLVMVVHGGPEAHISNGWLDRYASPVKLMAAEGYMQFFPNYRGSTGRGVAFSKLGQNDYAGKEFDDLVDAKQHLVDQGLVDASKVGMTGGSYGGYASAWAATKQTEHFAASVMFVGISNNLSKFGTTDIANEMHLVHARSYPWQKWQWYLERSPIYYAEQARTPILIMHGKDDTRVHPSQSMELYRYLKTHGKVPVRLVLYPGEGHGNQKAAAQLDYGMRLIRWMDHFLKHGATTLPPHQLPHSDNINVLKDAAENNAVNDNKDAA</sequence>
<evidence type="ECO:0000259" key="4">
    <source>
        <dbReference type="Pfam" id="PF00326"/>
    </source>
</evidence>
<keyword evidence="3" id="KW-0732">Signal</keyword>
<dbReference type="InterPro" id="IPR011042">
    <property type="entry name" value="6-blade_b-propeller_TolB-like"/>
</dbReference>
<accession>A0A0M2V6H1</accession>
<dbReference type="SUPFAM" id="SSF82171">
    <property type="entry name" value="DPP6 N-terminal domain-like"/>
    <property type="match status" value="1"/>
</dbReference>